<sequence>MNPPTRIKEHSIATILDLPTELIVNICSCDVIKLTDIFNLAICHSKLNNSLFHEQNSVLWKSKYIQKYGPLYKNEFEVNIDEQNTWKNEISLRVSLDKFVSYEIEQMPGKYLRYKSVPYHLLPFAEHLHSKHQSHRFYVLSAVLTFYKRLLNNDCCNANYDLLYMAHIFLIYSSQVYFGYKLKDFLCSPITGQITEQGFYLLGRWWCPSDDTSYWDMNNKFNDIAVKVCKTIQDINPLHPIVGKESGLDQIYKRGQNILDHDLFNETSTICILDCLRQVMFANRDIVCYCTRDINCFLMQKVLERQRGSVFILCVIFESVARRLGVKVKLTATSVHHFVSWSSSWPGHTHRNPTCYLIDINAGGVMREATICPVTKKLPDCFDLNSIPDLFWLFSRTMEQITMINMITYKFVLDFQKILKPNDSEVKFRYQKFHDCYDYCICPLLRDSLNPHAPNHADVKDTMYTNWEEIFPLVPQTRGTNDDPKYSIGMMIDTIAVGSGSCSSIKNKRGIIVGWTKVLSTNTSSKKTVYLYHVLIRPDSCFRAGKYQNPVIKSLMENKHEKLKRQLESYDYNFKNIGKFFKHYSYDLCAFIPINDLAKLYPDDHSFTVSKSGKLKNKIKLSNFVPKF</sequence>
<feature type="domain" description="Protein SirB1 N-terminal" evidence="1">
    <location>
        <begin position="248"/>
        <end position="343"/>
    </location>
</feature>
<dbReference type="Proteomes" id="UP000325440">
    <property type="component" value="Unassembled WGS sequence"/>
</dbReference>
<accession>A0A5E4NSJ4</accession>
<proteinExistence type="predicted"/>
<dbReference type="Pfam" id="PF13369">
    <property type="entry name" value="Transglut_core2"/>
    <property type="match status" value="1"/>
</dbReference>
<dbReference type="PANTHER" id="PTHR31350">
    <property type="entry name" value="SI:DKEY-261L7.2"/>
    <property type="match status" value="1"/>
</dbReference>
<keyword evidence="3" id="KW-1185">Reference proteome</keyword>
<protein>
    <submittedName>
        <fullName evidence="2">Protein SirB1, N-terminal</fullName>
    </submittedName>
</protein>
<name>A0A5E4NSJ4_9HEMI</name>
<dbReference type="InterPro" id="IPR032698">
    <property type="entry name" value="SirB1_N"/>
</dbReference>
<evidence type="ECO:0000313" key="2">
    <source>
        <dbReference type="EMBL" id="VVC45785.1"/>
    </source>
</evidence>
<evidence type="ECO:0000259" key="1">
    <source>
        <dbReference type="Pfam" id="PF13369"/>
    </source>
</evidence>
<dbReference type="OrthoDB" id="28868at2759"/>
<dbReference type="AlphaFoldDB" id="A0A5E4NSJ4"/>
<reference evidence="2 3" key="1">
    <citation type="submission" date="2019-08" db="EMBL/GenBank/DDBJ databases">
        <authorList>
            <person name="Alioto T."/>
            <person name="Alioto T."/>
            <person name="Gomez Garrido J."/>
        </authorList>
    </citation>
    <scope>NUCLEOTIDE SEQUENCE [LARGE SCALE GENOMIC DNA]</scope>
</reference>
<organism evidence="2 3">
    <name type="scientific">Cinara cedri</name>
    <dbReference type="NCBI Taxonomy" id="506608"/>
    <lineage>
        <taxon>Eukaryota</taxon>
        <taxon>Metazoa</taxon>
        <taxon>Ecdysozoa</taxon>
        <taxon>Arthropoda</taxon>
        <taxon>Hexapoda</taxon>
        <taxon>Insecta</taxon>
        <taxon>Pterygota</taxon>
        <taxon>Neoptera</taxon>
        <taxon>Paraneoptera</taxon>
        <taxon>Hemiptera</taxon>
        <taxon>Sternorrhyncha</taxon>
        <taxon>Aphidomorpha</taxon>
        <taxon>Aphidoidea</taxon>
        <taxon>Aphididae</taxon>
        <taxon>Lachninae</taxon>
        <taxon>Cinara</taxon>
    </lineage>
</organism>
<dbReference type="PANTHER" id="PTHR31350:SF21">
    <property type="entry name" value="F-BOX ONLY PROTEIN 21"/>
    <property type="match status" value="1"/>
</dbReference>
<evidence type="ECO:0000313" key="3">
    <source>
        <dbReference type="Proteomes" id="UP000325440"/>
    </source>
</evidence>
<gene>
    <name evidence="2" type="ORF">CINCED_3A017139</name>
</gene>
<dbReference type="EMBL" id="CABPRJ010002412">
    <property type="protein sequence ID" value="VVC45785.1"/>
    <property type="molecule type" value="Genomic_DNA"/>
</dbReference>